<keyword evidence="12" id="KW-0269">Exonuclease</keyword>
<dbReference type="EMBL" id="JBHSHE010000069">
    <property type="protein sequence ID" value="MFC4717416.1"/>
    <property type="molecule type" value="Genomic_DNA"/>
</dbReference>
<evidence type="ECO:0000256" key="7">
    <source>
        <dbReference type="ARBA" id="ARBA00034808"/>
    </source>
</evidence>
<evidence type="ECO:0000259" key="11">
    <source>
        <dbReference type="PROSITE" id="PS51198"/>
    </source>
</evidence>
<dbReference type="InterPro" id="IPR000212">
    <property type="entry name" value="DNA_helicase_UvrD/REP"/>
</dbReference>
<dbReference type="Proteomes" id="UP001595884">
    <property type="component" value="Unassembled WGS sequence"/>
</dbReference>
<dbReference type="EC" id="5.6.2.4" evidence="7"/>
<accession>A0ABV9MQE9</accession>
<dbReference type="Gene3D" id="3.40.50.300">
    <property type="entry name" value="P-loop containing nucleotide triphosphate hydrolases"/>
    <property type="match status" value="2"/>
</dbReference>
<dbReference type="InterPro" id="IPR014017">
    <property type="entry name" value="DNA_helicase_UvrD-like_C"/>
</dbReference>
<organism evidence="12 13">
    <name type="scientific">Glutamicibacter bergerei</name>
    <dbReference type="NCBI Taxonomy" id="256702"/>
    <lineage>
        <taxon>Bacteria</taxon>
        <taxon>Bacillati</taxon>
        <taxon>Actinomycetota</taxon>
        <taxon>Actinomycetes</taxon>
        <taxon>Micrococcales</taxon>
        <taxon>Micrococcaceae</taxon>
        <taxon>Glutamicibacter</taxon>
    </lineage>
</organism>
<dbReference type="SUPFAM" id="SSF52540">
    <property type="entry name" value="P-loop containing nucleoside triphosphate hydrolases"/>
    <property type="match status" value="1"/>
</dbReference>
<sequence length="762" mass="83426">MPGIVFAKTKDKLDNSVKSLVMNFLEKLQEDDTAPGLHIERLKNVADARVRTGRVNDMWRAVLFRLETGTTPTYVYYGTWSHDKAIDIASRSTLQMNPVFGIPEIIEKTKPEPQPTGEQPAAPAVEVPVEQEPSTPAPISTPAWVNGLVEHGYSLEFLVDSAGLDPQIAGKALEANTAPAFHKVTDKAPDWQGLLILDLSSGKSLEESKEDLGLVDQRETPEDPKTGTSEDEKIIAGFDKEAAKLQFAFIGDAPEALREVIEGGSADAWRTFLHPEQRRYADGSWNGPFRLTGGAGTGKTVVILHRAKTLAQRDPSARIVLTTFTRTLAASLSQSLLKLDSDLILAKNAGERGIYTSGIDALVLQVFNAATPAERKEALKEVLGDAHASVTLRPSGDTQKAWKEALENAVHGLDLELANPTFLDQEYVSVVLSNSITTRDAYVKVARVGRGTALTRPKRLGVWKIIEAYRQAQRVDENISFPELAAVAARVLKQRGVNGAPPLADHILIDEAQDLHAAHWLFLRELASPGKDDLFIAEDSHQRIYGQKVPLSRYGIAIVGRSRRLSLNYRTTAQNLAYAVRLLKGADIEDLEGESQGSKGYHSARSGPNPAEAGTKSLADELDEVEKHVRQWQAQEVPGNMIGIIARTKYQLQKLQTGLAERKVEVRDVDYPGDGSAPLYMTMHRAKGMEFFKVILFGVNEATVPLSLTTHGLAESERKDGLLRERSLLYVAATRARDELVVSWSGTPSELLPTANAKASES</sequence>
<evidence type="ECO:0000256" key="2">
    <source>
        <dbReference type="ARBA" id="ARBA00022801"/>
    </source>
</evidence>
<dbReference type="InterPro" id="IPR014016">
    <property type="entry name" value="UvrD-like_ATP-bd"/>
</dbReference>
<evidence type="ECO:0000256" key="6">
    <source>
        <dbReference type="ARBA" id="ARBA00034617"/>
    </source>
</evidence>
<evidence type="ECO:0000313" key="12">
    <source>
        <dbReference type="EMBL" id="MFC4717416.1"/>
    </source>
</evidence>
<evidence type="ECO:0000256" key="9">
    <source>
        <dbReference type="PROSITE-ProRule" id="PRU00560"/>
    </source>
</evidence>
<feature type="domain" description="UvrD-like helicase ATP-binding" evidence="11">
    <location>
        <begin position="272"/>
        <end position="579"/>
    </location>
</feature>
<name>A0ABV9MQE9_9MICC</name>
<dbReference type="Pfam" id="PF00580">
    <property type="entry name" value="UvrD-helicase"/>
    <property type="match status" value="1"/>
</dbReference>
<evidence type="ECO:0000256" key="1">
    <source>
        <dbReference type="ARBA" id="ARBA00022741"/>
    </source>
</evidence>
<comment type="caution">
    <text evidence="12">The sequence shown here is derived from an EMBL/GenBank/DDBJ whole genome shotgun (WGS) entry which is preliminary data.</text>
</comment>
<dbReference type="InterPro" id="IPR027417">
    <property type="entry name" value="P-loop_NTPase"/>
</dbReference>
<evidence type="ECO:0000256" key="10">
    <source>
        <dbReference type="SAM" id="MobiDB-lite"/>
    </source>
</evidence>
<feature type="region of interest" description="Disordered" evidence="10">
    <location>
        <begin position="593"/>
        <end position="615"/>
    </location>
</feature>
<keyword evidence="12" id="KW-0540">Nuclease</keyword>
<evidence type="ECO:0000313" key="13">
    <source>
        <dbReference type="Proteomes" id="UP001595884"/>
    </source>
</evidence>
<evidence type="ECO:0000256" key="5">
    <source>
        <dbReference type="ARBA" id="ARBA00023235"/>
    </source>
</evidence>
<dbReference type="Pfam" id="PF13361">
    <property type="entry name" value="UvrD_C"/>
    <property type="match status" value="1"/>
</dbReference>
<keyword evidence="2 9" id="KW-0378">Hydrolase</keyword>
<keyword evidence="3 9" id="KW-0347">Helicase</keyword>
<reference evidence="13" key="1">
    <citation type="journal article" date="2019" name="Int. J. Syst. Evol. Microbiol.">
        <title>The Global Catalogue of Microorganisms (GCM) 10K type strain sequencing project: providing services to taxonomists for standard genome sequencing and annotation.</title>
        <authorList>
            <consortium name="The Broad Institute Genomics Platform"/>
            <consortium name="The Broad Institute Genome Sequencing Center for Infectious Disease"/>
            <person name="Wu L."/>
            <person name="Ma J."/>
        </authorList>
    </citation>
    <scope>NUCLEOTIDE SEQUENCE [LARGE SCALE GENOMIC DNA]</scope>
    <source>
        <strain evidence="13">CGMCC 1.12849</strain>
    </source>
</reference>
<keyword evidence="4 9" id="KW-0067">ATP-binding</keyword>
<evidence type="ECO:0000256" key="4">
    <source>
        <dbReference type="ARBA" id="ARBA00022840"/>
    </source>
</evidence>
<evidence type="ECO:0000256" key="8">
    <source>
        <dbReference type="ARBA" id="ARBA00048988"/>
    </source>
</evidence>
<feature type="binding site" evidence="9">
    <location>
        <begin position="293"/>
        <end position="300"/>
    </location>
    <ligand>
        <name>ATP</name>
        <dbReference type="ChEBI" id="CHEBI:30616"/>
    </ligand>
</feature>
<comment type="catalytic activity">
    <reaction evidence="8">
        <text>ATP + H2O = ADP + phosphate + H(+)</text>
        <dbReference type="Rhea" id="RHEA:13065"/>
        <dbReference type="ChEBI" id="CHEBI:15377"/>
        <dbReference type="ChEBI" id="CHEBI:15378"/>
        <dbReference type="ChEBI" id="CHEBI:30616"/>
        <dbReference type="ChEBI" id="CHEBI:43474"/>
        <dbReference type="ChEBI" id="CHEBI:456216"/>
        <dbReference type="EC" id="5.6.2.4"/>
    </reaction>
</comment>
<dbReference type="RefSeq" id="WP_346059870.1">
    <property type="nucleotide sequence ID" value="NZ_BAAAVQ010000066.1"/>
</dbReference>
<proteinExistence type="predicted"/>
<keyword evidence="5" id="KW-0413">Isomerase</keyword>
<feature type="region of interest" description="Disordered" evidence="10">
    <location>
        <begin position="207"/>
        <end position="229"/>
    </location>
</feature>
<dbReference type="PROSITE" id="PS51198">
    <property type="entry name" value="UVRD_HELICASE_ATP_BIND"/>
    <property type="match status" value="1"/>
</dbReference>
<gene>
    <name evidence="12" type="ORF">ACFO7V_14905</name>
</gene>
<keyword evidence="13" id="KW-1185">Reference proteome</keyword>
<evidence type="ECO:0000256" key="3">
    <source>
        <dbReference type="ARBA" id="ARBA00022806"/>
    </source>
</evidence>
<protein>
    <recommendedName>
        <fullName evidence="7">DNA 3'-5' helicase</fullName>
        <ecNumber evidence="7">5.6.2.4</ecNumber>
    </recommendedName>
</protein>
<dbReference type="GO" id="GO:0004527">
    <property type="term" value="F:exonuclease activity"/>
    <property type="evidence" value="ECO:0007669"/>
    <property type="project" value="UniProtKB-KW"/>
</dbReference>
<dbReference type="PANTHER" id="PTHR11070">
    <property type="entry name" value="UVRD / RECB / PCRA DNA HELICASE FAMILY MEMBER"/>
    <property type="match status" value="1"/>
</dbReference>
<dbReference type="PANTHER" id="PTHR11070:SF45">
    <property type="entry name" value="DNA 3'-5' HELICASE"/>
    <property type="match status" value="1"/>
</dbReference>
<keyword evidence="1 9" id="KW-0547">Nucleotide-binding</keyword>
<comment type="catalytic activity">
    <reaction evidence="6">
        <text>Couples ATP hydrolysis with the unwinding of duplex DNA by translocating in the 3'-5' direction.</text>
        <dbReference type="EC" id="5.6.2.4"/>
    </reaction>
</comment>